<evidence type="ECO:0000256" key="2">
    <source>
        <dbReference type="ARBA" id="ARBA00023125"/>
    </source>
</evidence>
<evidence type="ECO:0000313" key="7">
    <source>
        <dbReference type="Proteomes" id="UP000199691"/>
    </source>
</evidence>
<sequence length="186" mass="19593">MPRAGLDRAAVISAGAALADEIGFPNVTMGLLAERVGVRTPSLYKHVESLEALRHGICVQAMRELRDAVAGAVAGRSGPDAVRAIAGAHRRWVLDHPGRHAATVRAPATDDEEGQRVVGEAMQVFLNVLNGFGLHGAQAVDAARVLRSALHGFVSLECAGGFGLPRDVARSHRFLVETLVEGLRAA</sequence>
<dbReference type="Pfam" id="PF13305">
    <property type="entry name" value="TetR_C_33"/>
    <property type="match status" value="1"/>
</dbReference>
<dbReference type="Gene3D" id="1.10.357.10">
    <property type="entry name" value="Tetracycline Repressor, domain 2"/>
    <property type="match status" value="1"/>
</dbReference>
<dbReference type="Proteomes" id="UP000199691">
    <property type="component" value="Unassembled WGS sequence"/>
</dbReference>
<dbReference type="STRING" id="641025.SAMN05421507_102142"/>
<dbReference type="InterPro" id="IPR009057">
    <property type="entry name" value="Homeodomain-like_sf"/>
</dbReference>
<dbReference type="SUPFAM" id="SSF46689">
    <property type="entry name" value="Homeodomain-like"/>
    <property type="match status" value="1"/>
</dbReference>
<dbReference type="GO" id="GO:0003700">
    <property type="term" value="F:DNA-binding transcription factor activity"/>
    <property type="evidence" value="ECO:0007669"/>
    <property type="project" value="TreeGrafter"/>
</dbReference>
<keyword evidence="3" id="KW-0804">Transcription</keyword>
<protein>
    <submittedName>
        <fullName evidence="6">DNA-binding transcriptional regulator, AcrR family</fullName>
    </submittedName>
</protein>
<dbReference type="Gene3D" id="1.10.10.60">
    <property type="entry name" value="Homeodomain-like"/>
    <property type="match status" value="1"/>
</dbReference>
<gene>
    <name evidence="6" type="ORF">SAMN05421507_102142</name>
</gene>
<accession>A0A1H0ILD6</accession>
<reference evidence="7" key="1">
    <citation type="submission" date="2016-10" db="EMBL/GenBank/DDBJ databases">
        <authorList>
            <person name="Varghese N."/>
            <person name="Submissions S."/>
        </authorList>
    </citation>
    <scope>NUCLEOTIDE SEQUENCE [LARGE SCALE GENOMIC DNA]</scope>
    <source>
        <strain evidence="7">CGMCC 4.6609</strain>
    </source>
</reference>
<keyword evidence="2 4" id="KW-0238">DNA-binding</keyword>
<dbReference type="OrthoDB" id="71867at2"/>
<dbReference type="SUPFAM" id="SSF48498">
    <property type="entry name" value="Tetracyclin repressor-like, C-terminal domain"/>
    <property type="match status" value="1"/>
</dbReference>
<evidence type="ECO:0000256" key="3">
    <source>
        <dbReference type="ARBA" id="ARBA00023163"/>
    </source>
</evidence>
<dbReference type="PANTHER" id="PTHR30055">
    <property type="entry name" value="HTH-TYPE TRANSCRIPTIONAL REGULATOR RUTR"/>
    <property type="match status" value="1"/>
</dbReference>
<dbReference type="InterPro" id="IPR036271">
    <property type="entry name" value="Tet_transcr_reg_TetR-rel_C_sf"/>
</dbReference>
<dbReference type="GO" id="GO:0000976">
    <property type="term" value="F:transcription cis-regulatory region binding"/>
    <property type="evidence" value="ECO:0007669"/>
    <property type="project" value="TreeGrafter"/>
</dbReference>
<dbReference type="InterPro" id="IPR025996">
    <property type="entry name" value="MT1864/Rv1816-like_C"/>
</dbReference>
<evidence type="ECO:0000256" key="1">
    <source>
        <dbReference type="ARBA" id="ARBA00023015"/>
    </source>
</evidence>
<dbReference type="PANTHER" id="PTHR30055:SF239">
    <property type="entry name" value="TRANSCRIPTIONAL REGULATORY PROTEIN"/>
    <property type="match status" value="1"/>
</dbReference>
<dbReference type="AlphaFoldDB" id="A0A1H0ILD6"/>
<evidence type="ECO:0000313" key="6">
    <source>
        <dbReference type="EMBL" id="SDO31841.1"/>
    </source>
</evidence>
<organism evidence="6 7">
    <name type="scientific">Lentzea jiangxiensis</name>
    <dbReference type="NCBI Taxonomy" id="641025"/>
    <lineage>
        <taxon>Bacteria</taxon>
        <taxon>Bacillati</taxon>
        <taxon>Actinomycetota</taxon>
        <taxon>Actinomycetes</taxon>
        <taxon>Pseudonocardiales</taxon>
        <taxon>Pseudonocardiaceae</taxon>
        <taxon>Lentzea</taxon>
    </lineage>
</organism>
<keyword evidence="7" id="KW-1185">Reference proteome</keyword>
<dbReference type="InterPro" id="IPR001647">
    <property type="entry name" value="HTH_TetR"/>
</dbReference>
<evidence type="ECO:0000256" key="4">
    <source>
        <dbReference type="PROSITE-ProRule" id="PRU00335"/>
    </source>
</evidence>
<proteinExistence type="predicted"/>
<dbReference type="Pfam" id="PF00440">
    <property type="entry name" value="TetR_N"/>
    <property type="match status" value="1"/>
</dbReference>
<keyword evidence="1" id="KW-0805">Transcription regulation</keyword>
<dbReference type="InterPro" id="IPR050109">
    <property type="entry name" value="HTH-type_TetR-like_transc_reg"/>
</dbReference>
<name>A0A1H0ILD6_9PSEU</name>
<feature type="domain" description="HTH tetR-type" evidence="5">
    <location>
        <begin position="5"/>
        <end position="65"/>
    </location>
</feature>
<feature type="DNA-binding region" description="H-T-H motif" evidence="4">
    <location>
        <begin position="28"/>
        <end position="47"/>
    </location>
</feature>
<dbReference type="EMBL" id="FNIX01000002">
    <property type="protein sequence ID" value="SDO31841.1"/>
    <property type="molecule type" value="Genomic_DNA"/>
</dbReference>
<evidence type="ECO:0000259" key="5">
    <source>
        <dbReference type="PROSITE" id="PS50977"/>
    </source>
</evidence>
<dbReference type="PROSITE" id="PS50977">
    <property type="entry name" value="HTH_TETR_2"/>
    <property type="match status" value="1"/>
</dbReference>
<dbReference type="RefSeq" id="WP_090096200.1">
    <property type="nucleotide sequence ID" value="NZ_FNIX01000002.1"/>
</dbReference>